<dbReference type="RefSeq" id="WP_005043179.1">
    <property type="nucleotide sequence ID" value="NZ_AOME01000054.1"/>
</dbReference>
<organism evidence="2 3">
    <name type="scientific">Halococcus salifodinae DSM 8989</name>
    <dbReference type="NCBI Taxonomy" id="1227456"/>
    <lineage>
        <taxon>Archaea</taxon>
        <taxon>Methanobacteriati</taxon>
        <taxon>Methanobacteriota</taxon>
        <taxon>Stenosarchaea group</taxon>
        <taxon>Halobacteria</taxon>
        <taxon>Halobacteriales</taxon>
        <taxon>Halococcaceae</taxon>
        <taxon>Halococcus</taxon>
    </lineage>
</organism>
<dbReference type="OrthoDB" id="210368at2157"/>
<evidence type="ECO:0000259" key="1">
    <source>
        <dbReference type="Pfam" id="PF01609"/>
    </source>
</evidence>
<dbReference type="GO" id="GO:0004803">
    <property type="term" value="F:transposase activity"/>
    <property type="evidence" value="ECO:0007669"/>
    <property type="project" value="InterPro"/>
</dbReference>
<proteinExistence type="predicted"/>
<gene>
    <name evidence="2" type="ORF">C450_10318</name>
</gene>
<protein>
    <submittedName>
        <fullName evidence="2">Transposase ISH11</fullName>
    </submittedName>
</protein>
<dbReference type="Pfam" id="PF01609">
    <property type="entry name" value="DDE_Tnp_1"/>
    <property type="match status" value="1"/>
</dbReference>
<dbReference type="GO" id="GO:0003677">
    <property type="term" value="F:DNA binding"/>
    <property type="evidence" value="ECO:0007669"/>
    <property type="project" value="InterPro"/>
</dbReference>
<dbReference type="GO" id="GO:0006313">
    <property type="term" value="P:DNA transposition"/>
    <property type="evidence" value="ECO:0007669"/>
    <property type="project" value="InterPro"/>
</dbReference>
<comment type="caution">
    <text evidence="2">The sequence shown here is derived from an EMBL/GenBank/DDBJ whole genome shotgun (WGS) entry which is preliminary data.</text>
</comment>
<dbReference type="AlphaFoldDB" id="M0N740"/>
<keyword evidence="3" id="KW-1185">Reference proteome</keyword>
<reference evidence="2 3" key="1">
    <citation type="journal article" date="2014" name="PLoS Genet.">
        <title>Phylogenetically driven sequencing of extremely halophilic archaea reveals strategies for static and dynamic osmo-response.</title>
        <authorList>
            <person name="Becker E.A."/>
            <person name="Seitzer P.M."/>
            <person name="Tritt A."/>
            <person name="Larsen D."/>
            <person name="Krusor M."/>
            <person name="Yao A.I."/>
            <person name="Wu D."/>
            <person name="Madern D."/>
            <person name="Eisen J.A."/>
            <person name="Darling A.E."/>
            <person name="Facciotti M.T."/>
        </authorList>
    </citation>
    <scope>NUCLEOTIDE SEQUENCE [LARGE SCALE GENOMIC DNA]</scope>
    <source>
        <strain evidence="2 3">DSM 8989</strain>
    </source>
</reference>
<accession>M0N740</accession>
<feature type="domain" description="Transposase IS4-like" evidence="1">
    <location>
        <begin position="135"/>
        <end position="306"/>
    </location>
</feature>
<dbReference type="InterPro" id="IPR002559">
    <property type="entry name" value="Transposase_11"/>
</dbReference>
<sequence length="362" mass="40852">MSNNTQTLQNVTSVDGFLNVAATETVSLFEHLKLGFLLEYDVFAPCKRGRTRVHEPPELFRGFLHCYYEDVYGTRPVARELQKTLVWLSCGFDRPPSRDAVDRFLTDLEHVVNDVFEHLVEQAAVRGLLDSTYRIDSTHVEAIPWNVDATWNYDSTAEEHYYGFGCTIVSSGAKVPIAAEFTPAKQAPEETAMRVTRDALAVEVPVWMIGDSAYDTLEWHDHLLDAGVVPIAPYNPRNMDDPLDIEYRVENRIENHSEDVQLKRSVLDETYNRRTQVERTNDAVKNCGLGPVRARGRVHARAQVFLVERTNDAVKNCGLGPVRARGRVHARAQVFLALCLRVVVAITNDERGDNPGREMLSA</sequence>
<evidence type="ECO:0000313" key="2">
    <source>
        <dbReference type="EMBL" id="EMA52485.1"/>
    </source>
</evidence>
<evidence type="ECO:0000313" key="3">
    <source>
        <dbReference type="Proteomes" id="UP000011625"/>
    </source>
</evidence>
<dbReference type="PATRIC" id="fig|1227456.3.peg.2085"/>
<dbReference type="EMBL" id="AOME01000054">
    <property type="protein sequence ID" value="EMA52485.1"/>
    <property type="molecule type" value="Genomic_DNA"/>
</dbReference>
<name>M0N740_9EURY</name>
<dbReference type="Proteomes" id="UP000011625">
    <property type="component" value="Unassembled WGS sequence"/>
</dbReference>